<dbReference type="InterPro" id="IPR012337">
    <property type="entry name" value="RNaseH-like_sf"/>
</dbReference>
<dbReference type="Gene3D" id="3.30.420.10">
    <property type="entry name" value="Ribonuclease H-like superfamily/Ribonuclease H"/>
    <property type="match status" value="1"/>
</dbReference>
<dbReference type="GeneID" id="31366170"/>
<dbReference type="PANTHER" id="PTHR12801:SF45">
    <property type="entry name" value="RNA EXONUCLEASE 4"/>
    <property type="match status" value="1"/>
</dbReference>
<organism evidence="6 7">
    <name type="scientific">Heterostelium pallidum (strain ATCC 26659 / Pp 5 / PN500)</name>
    <name type="common">Cellular slime mold</name>
    <name type="synonym">Polysphondylium pallidum</name>
    <dbReference type="NCBI Taxonomy" id="670386"/>
    <lineage>
        <taxon>Eukaryota</taxon>
        <taxon>Amoebozoa</taxon>
        <taxon>Evosea</taxon>
        <taxon>Eumycetozoa</taxon>
        <taxon>Dictyostelia</taxon>
        <taxon>Acytosteliales</taxon>
        <taxon>Acytosteliaceae</taxon>
        <taxon>Heterostelium</taxon>
    </lineage>
</organism>
<proteinExistence type="predicted"/>
<dbReference type="RefSeq" id="XP_020428256.1">
    <property type="nucleotide sequence ID" value="XM_020581469.1"/>
</dbReference>
<evidence type="ECO:0000256" key="2">
    <source>
        <dbReference type="ARBA" id="ARBA00022722"/>
    </source>
</evidence>
<dbReference type="InterPro" id="IPR036397">
    <property type="entry name" value="RNaseH_sf"/>
</dbReference>
<feature type="domain" description="Exonuclease" evidence="5">
    <location>
        <begin position="12"/>
        <end position="205"/>
    </location>
</feature>
<dbReference type="GO" id="GO:0004527">
    <property type="term" value="F:exonuclease activity"/>
    <property type="evidence" value="ECO:0007669"/>
    <property type="project" value="UniProtKB-KW"/>
</dbReference>
<evidence type="ECO:0000313" key="7">
    <source>
        <dbReference type="Proteomes" id="UP000001396"/>
    </source>
</evidence>
<dbReference type="GO" id="GO:0006364">
    <property type="term" value="P:rRNA processing"/>
    <property type="evidence" value="ECO:0007669"/>
    <property type="project" value="UniProtKB-KW"/>
</dbReference>
<dbReference type="PANTHER" id="PTHR12801">
    <property type="entry name" value="RNA EXONUCLEASE REXO1 / RECO3 FAMILY MEMBER-RELATED"/>
    <property type="match status" value="1"/>
</dbReference>
<keyword evidence="1" id="KW-0698">rRNA processing</keyword>
<dbReference type="SUPFAM" id="SSF53098">
    <property type="entry name" value="Ribonuclease H-like"/>
    <property type="match status" value="1"/>
</dbReference>
<evidence type="ECO:0000259" key="5">
    <source>
        <dbReference type="SMART" id="SM00479"/>
    </source>
</evidence>
<evidence type="ECO:0000256" key="3">
    <source>
        <dbReference type="ARBA" id="ARBA00022801"/>
    </source>
</evidence>
<dbReference type="Pfam" id="PF00929">
    <property type="entry name" value="RNase_T"/>
    <property type="match status" value="1"/>
</dbReference>
<dbReference type="SMART" id="SM00479">
    <property type="entry name" value="EXOIII"/>
    <property type="match status" value="1"/>
</dbReference>
<dbReference type="AlphaFoldDB" id="D3BRU0"/>
<keyword evidence="2" id="KW-0540">Nuclease</keyword>
<evidence type="ECO:0000313" key="6">
    <source>
        <dbReference type="EMBL" id="EFA76122.1"/>
    </source>
</evidence>
<protein>
    <submittedName>
        <fullName evidence="6">RNA exonuclease 4</fullName>
    </submittedName>
</protein>
<comment type="function">
    <text evidence="4">Exoribonuclease involved in ribosome biosynthesis. Involved in the processing of ITS1, the internal transcribed spacer localized between the 18S and 5.8S rRNAs.</text>
</comment>
<dbReference type="InterPro" id="IPR047021">
    <property type="entry name" value="REXO1/3/4-like"/>
</dbReference>
<dbReference type="STRING" id="670386.D3BRU0"/>
<reference evidence="6 7" key="1">
    <citation type="journal article" date="2011" name="Genome Res.">
        <title>Phylogeny-wide analysis of social amoeba genomes highlights ancient origins for complex intercellular communication.</title>
        <authorList>
            <person name="Heidel A.J."/>
            <person name="Lawal H.M."/>
            <person name="Felder M."/>
            <person name="Schilde C."/>
            <person name="Helps N.R."/>
            <person name="Tunggal B."/>
            <person name="Rivero F."/>
            <person name="John U."/>
            <person name="Schleicher M."/>
            <person name="Eichinger L."/>
            <person name="Platzer M."/>
            <person name="Noegel A.A."/>
            <person name="Schaap P."/>
            <person name="Gloeckner G."/>
        </authorList>
    </citation>
    <scope>NUCLEOTIDE SEQUENCE [LARGE SCALE GENOMIC DNA]</scope>
    <source>
        <strain evidence="7">ATCC 26659 / Pp 5 / PN500</strain>
    </source>
</reference>
<dbReference type="GO" id="GO:0003676">
    <property type="term" value="F:nucleic acid binding"/>
    <property type="evidence" value="ECO:0007669"/>
    <property type="project" value="InterPro"/>
</dbReference>
<dbReference type="InParanoid" id="D3BRU0"/>
<comment type="caution">
    <text evidence="6">The sequence shown here is derived from an EMBL/GenBank/DDBJ whole genome shotgun (WGS) entry which is preliminary data.</text>
</comment>
<accession>D3BRU0</accession>
<gene>
    <name evidence="6" type="primary">rexo4</name>
    <name evidence="6" type="ORF">PPL_10701</name>
</gene>
<dbReference type="EMBL" id="ADBJ01000050">
    <property type="protein sequence ID" value="EFA76122.1"/>
    <property type="molecule type" value="Genomic_DNA"/>
</dbReference>
<keyword evidence="6" id="KW-0269">Exonuclease</keyword>
<dbReference type="GO" id="GO:0005634">
    <property type="term" value="C:nucleus"/>
    <property type="evidence" value="ECO:0007669"/>
    <property type="project" value="TreeGrafter"/>
</dbReference>
<name>D3BRU0_HETP5</name>
<keyword evidence="3" id="KW-0378">Hydrolase</keyword>
<evidence type="ECO:0000256" key="4">
    <source>
        <dbReference type="ARBA" id="ARBA00025599"/>
    </source>
</evidence>
<dbReference type="InterPro" id="IPR013520">
    <property type="entry name" value="Ribonucl_H"/>
</dbReference>
<evidence type="ECO:0000256" key="1">
    <source>
        <dbReference type="ARBA" id="ARBA00022552"/>
    </source>
</evidence>
<dbReference type="Proteomes" id="UP000001396">
    <property type="component" value="Unassembled WGS sequence"/>
</dbReference>
<keyword evidence="7" id="KW-1185">Reference proteome</keyword>
<dbReference type="OMA" id="NWPCALP"/>
<sequence length="220" mass="25519">MINIVSGIEVLYLFILSNHDCEMVEVEGRKEALGSVCIVNSYGNTIYKSYAKPESFITNYRTRWSGLTYGMLERAPPAASVKRDVAMILRNKIVVGHNLQKDFQVLDYQHDDPERVRDSYCYEPLMSERDIVVKKKSSIAQEQSEEDQQPVVVEYETVKRLYPQALKKLAKKYLAVDIQTYEHSAEEDSLASMMIYNKHSVDWESLFNRKNQKFDLLSIE</sequence>